<dbReference type="InterPro" id="IPR053299">
    <property type="entry name" value="ASTRA_WD_repeat"/>
</dbReference>
<feature type="domain" description="Nephrocystin 3-like N-terminal" evidence="5">
    <location>
        <begin position="424"/>
        <end position="582"/>
    </location>
</feature>
<proteinExistence type="predicted"/>
<dbReference type="GO" id="GO:0009116">
    <property type="term" value="P:nucleoside metabolic process"/>
    <property type="evidence" value="ECO:0007669"/>
    <property type="project" value="InterPro"/>
</dbReference>
<dbReference type="InterPro" id="IPR035994">
    <property type="entry name" value="Nucleoside_phosphorylase_sf"/>
</dbReference>
<evidence type="ECO:0000256" key="3">
    <source>
        <dbReference type="PROSITE-ProRule" id="PRU00221"/>
    </source>
</evidence>
<dbReference type="Gene3D" id="3.40.50.1580">
    <property type="entry name" value="Nucleoside phosphorylase domain"/>
    <property type="match status" value="1"/>
</dbReference>
<dbReference type="Gene3D" id="3.40.50.300">
    <property type="entry name" value="P-loop containing nucleotide triphosphate hydrolases"/>
    <property type="match status" value="1"/>
</dbReference>
<dbReference type="SUPFAM" id="SSF50978">
    <property type="entry name" value="WD40 repeat-like"/>
    <property type="match status" value="1"/>
</dbReference>
<feature type="repeat" description="WD" evidence="3">
    <location>
        <begin position="1263"/>
        <end position="1304"/>
    </location>
</feature>
<organism evidence="6 7">
    <name type="scientific">Talaromyces stipitatus (strain ATCC 10500 / CBS 375.48 / QM 6759 / NRRL 1006)</name>
    <name type="common">Penicillium stipitatum</name>
    <dbReference type="NCBI Taxonomy" id="441959"/>
    <lineage>
        <taxon>Eukaryota</taxon>
        <taxon>Fungi</taxon>
        <taxon>Dikarya</taxon>
        <taxon>Ascomycota</taxon>
        <taxon>Pezizomycotina</taxon>
        <taxon>Eurotiomycetes</taxon>
        <taxon>Eurotiomycetidae</taxon>
        <taxon>Eurotiales</taxon>
        <taxon>Trichocomaceae</taxon>
        <taxon>Talaromyces</taxon>
        <taxon>Talaromyces sect. Talaromyces</taxon>
    </lineage>
</organism>
<dbReference type="PROSITE" id="PS00678">
    <property type="entry name" value="WD_REPEATS_1"/>
    <property type="match status" value="12"/>
</dbReference>
<accession>B8LXS9</accession>
<dbReference type="InterPro" id="IPR011047">
    <property type="entry name" value="Quinoprotein_ADH-like_sf"/>
</dbReference>
<dbReference type="Pfam" id="PF24883">
    <property type="entry name" value="NPHP3_N"/>
    <property type="match status" value="1"/>
</dbReference>
<evidence type="ECO:0000256" key="1">
    <source>
        <dbReference type="ARBA" id="ARBA00022574"/>
    </source>
</evidence>
<dbReference type="OMA" id="ARILICN"/>
<protein>
    <submittedName>
        <fullName evidence="6">G-protein beta WD-40 repeats containing protein, putative</fullName>
    </submittedName>
</protein>
<feature type="repeat" description="WD" evidence="3">
    <location>
        <begin position="1473"/>
        <end position="1514"/>
    </location>
</feature>
<reference evidence="7" key="1">
    <citation type="journal article" date="2015" name="Genome Announc.">
        <title>Genome sequence of the AIDS-associated pathogen Penicillium marneffei (ATCC18224) and its near taxonomic relative Talaromyces stipitatus (ATCC10500).</title>
        <authorList>
            <person name="Nierman W.C."/>
            <person name="Fedorova-Abrams N.D."/>
            <person name="Andrianopoulos A."/>
        </authorList>
    </citation>
    <scope>NUCLEOTIDE SEQUENCE [LARGE SCALE GENOMIC DNA]</scope>
    <source>
        <strain evidence="7">ATCC 10500 / CBS 375.48 / QM 6759 / NRRL 1006</strain>
    </source>
</reference>
<dbReference type="InterPro" id="IPR020472">
    <property type="entry name" value="WD40_PAC1"/>
</dbReference>
<feature type="repeat" description="WD" evidence="3">
    <location>
        <begin position="969"/>
        <end position="1010"/>
    </location>
</feature>
<dbReference type="PROSITE" id="PS50294">
    <property type="entry name" value="WD_REPEATS_REGION"/>
    <property type="match status" value="13"/>
</dbReference>
<dbReference type="InParanoid" id="B8LXS9"/>
<dbReference type="OrthoDB" id="1577640at2759"/>
<feature type="repeat" description="WD" evidence="3">
    <location>
        <begin position="1305"/>
        <end position="1346"/>
    </location>
</feature>
<dbReference type="InterPro" id="IPR001680">
    <property type="entry name" value="WD40_rpt"/>
</dbReference>
<dbReference type="PANTHER" id="PTHR44156">
    <property type="entry name" value="SUPERNUMERARY LIMBS, ISOFORM B-RELATED"/>
    <property type="match status" value="1"/>
</dbReference>
<dbReference type="InterPro" id="IPR019775">
    <property type="entry name" value="WD40_repeat_CS"/>
</dbReference>
<dbReference type="SMART" id="SM00320">
    <property type="entry name" value="WD40"/>
    <property type="match status" value="13"/>
</dbReference>
<dbReference type="InterPro" id="IPR018391">
    <property type="entry name" value="PQQ_b-propeller_rpt"/>
</dbReference>
<keyword evidence="2" id="KW-0677">Repeat</keyword>
<dbReference type="PhylomeDB" id="B8LXS9"/>
<feature type="repeat" description="WD" evidence="3">
    <location>
        <begin position="1389"/>
        <end position="1430"/>
    </location>
</feature>
<gene>
    <name evidence="6" type="ORF">TSTA_062310</name>
</gene>
<name>B8LXS9_TALSN</name>
<dbReference type="SMR" id="B8LXS9"/>
<dbReference type="Proteomes" id="UP000001745">
    <property type="component" value="Unassembled WGS sequence"/>
</dbReference>
<evidence type="ECO:0000313" key="7">
    <source>
        <dbReference type="Proteomes" id="UP000001745"/>
    </source>
</evidence>
<dbReference type="InterPro" id="IPR036322">
    <property type="entry name" value="WD40_repeat_dom_sf"/>
</dbReference>
<feature type="region of interest" description="Disordered" evidence="4">
    <location>
        <begin position="109"/>
        <end position="133"/>
    </location>
</feature>
<feature type="repeat" description="WD" evidence="3">
    <location>
        <begin position="1137"/>
        <end position="1178"/>
    </location>
</feature>
<dbReference type="PRINTS" id="PR00320">
    <property type="entry name" value="GPROTEINBRPT"/>
</dbReference>
<dbReference type="EMBL" id="EQ962652">
    <property type="protein sequence ID" value="EED22744.1"/>
    <property type="molecule type" value="Genomic_DNA"/>
</dbReference>
<dbReference type="SUPFAM" id="SSF53167">
    <property type="entry name" value="Purine and uridine phosphorylases"/>
    <property type="match status" value="1"/>
</dbReference>
<dbReference type="CDD" id="cd00200">
    <property type="entry name" value="WD40"/>
    <property type="match status" value="2"/>
</dbReference>
<dbReference type="PROSITE" id="PS50082">
    <property type="entry name" value="WD_REPEATS_2"/>
    <property type="match status" value="13"/>
</dbReference>
<dbReference type="VEuPathDB" id="FungiDB:TSTA_062310"/>
<feature type="repeat" description="WD" evidence="3">
    <location>
        <begin position="1053"/>
        <end position="1094"/>
    </location>
</feature>
<dbReference type="Gene3D" id="2.130.10.10">
    <property type="entry name" value="YVTN repeat-like/Quinoprotein amine dehydrogenase"/>
    <property type="match status" value="7"/>
</dbReference>
<evidence type="ECO:0000256" key="4">
    <source>
        <dbReference type="SAM" id="MobiDB-lite"/>
    </source>
</evidence>
<keyword evidence="7" id="KW-1185">Reference proteome</keyword>
<dbReference type="InterPro" id="IPR015943">
    <property type="entry name" value="WD40/YVTN_repeat-like_dom_sf"/>
</dbReference>
<dbReference type="FunFam" id="2.130.10.10:FF:000228">
    <property type="entry name" value="COMPASS-like H3K4 histone methylase component WDR5A"/>
    <property type="match status" value="2"/>
</dbReference>
<dbReference type="Pfam" id="PF25173">
    <property type="entry name" value="Beta-prop_WDR3_1st"/>
    <property type="match status" value="2"/>
</dbReference>
<feature type="repeat" description="WD" evidence="3">
    <location>
        <begin position="1221"/>
        <end position="1262"/>
    </location>
</feature>
<feature type="repeat" description="WD" evidence="3">
    <location>
        <begin position="1431"/>
        <end position="1472"/>
    </location>
</feature>
<feature type="repeat" description="WD" evidence="3">
    <location>
        <begin position="1179"/>
        <end position="1220"/>
    </location>
</feature>
<dbReference type="eggNOG" id="KOG4155">
    <property type="taxonomic scope" value="Eukaryota"/>
</dbReference>
<keyword evidence="1 3" id="KW-0853">WD repeat</keyword>
<feature type="repeat" description="WD" evidence="3">
    <location>
        <begin position="1095"/>
        <end position="1136"/>
    </location>
</feature>
<sequence>MTEPPAKFAHGDYTVGWICALPETELVAAMTMLDERHPGLPATDPHDANSYVLGRIGDHNVVIACLPAAITGKASAATVAKDMIRSFPAVRFGLMVGIGGGAPYYGAKGNDDYAGGEDEGEDSEDSENDPEDIRDIRLGDVVISLPSKSSDAVVQYDFGKSLQEKEFIRSGGKLNKPPNIVLSAVSQLQAQHKLDGHNNIRETLSESVSKYPVHAINFQYPVSKKDRLFKSTIVHDEGKKSCKSCCGPQNCNLVQRKDRPNNSPQLHYGTIGSADQVMKDAILRDKWAWEESIICFEMEAAGLMDSFPCLVIRGISDYADSHKNKVWQPYAAATAASYAKELLLVISGLGVERMDPIKQIEKSIREIHDVVQETGVVVQNLSNDSRHEKVFRKLPYAKGSSFDASDAEHEARCHPKTRIGLLHQIQEWAEDPRQKCIFWLNGMAGTGKSTISRTVAQYFKEKGQLGASFFFKRGERDRGTAKMFFTTICAQLLLRVPALIHHVEMAIDTDPYISGKLMKEQFDKLLLQPLLSLNQSEPITIMIVIDALDECEYAGDIRAILQLLPQVQKSKSIRLRIFLTSRPELAIRLGFNQDNSYQDLVLHELPKPEIEHDIRVYLEDELSKIREERSFSNDWPGNEAIKELAQMAVPLFIFAATACRFIKKGTHPNNRLQDFLKFQVTTSASQMGKVYLPVLNQLMGDKEDDPKELLKEFQDIVGVIILLATPLSVKSLARLLDLPEQTINELLDPLHSVLNIPSDKDVPTRILHLSFRDYLLTTESLFHIDEKETHQKIALHCLDVMNTSLKHNICGLPSYGTQRDDIDSQAVHRNLSADLQYACQYWVYHLDHSEAHIVEFPAFDFLKKHFLHWLEALSLMGVISEAVAMIDAVQSSDGVSTDVEISGFLYDAKRFILKNAYIAGIAPLQLYSSGLVFSPMQSIVRRIFPGSILKHLHIQPQVEDLWSPGLQTLEGHSGWVDSVAFSPDGQTLASGSDDMTVKLCDVKTGSELQTLQGHSGSVYSVAFSPDGQTLASGSHDKTVKLWDVKTGSELQTLQGHSSLVHSVAFSPNGQTLASGSHDKTVKLWDVKTGSELQTLQGHSDLVHSVAFSPDGQTLASGSRDETVKLWDIKTGSELQTLQGHSDWVDSVAFSPDGQTLASGSDDETVKLWDVKTGSELQTLQGHSSLVHSVAFSPDGQTLASGSRDETVKFWDVKTGSELQTLQGHSGSVYSVAFSPDGQTLASGSRDETVKLWDVKTGSELQTLQGHSSLVYSVAFSPDGQTLASGSRDETVKLWDVKTGSELQTLQGHSGSVYSVAFSPDGQTLASGSRDETVKLWDVKTGSELQTLQGHSGSVYSVAFSPDGQTLASGSDDETVKLWDVKTGSELQTLQGHSDSVHSVAFSPNGQTLASGSHDKTVKLWDVKTGSELQTLQGHSHWVHSVAFSPDGQTLASGSRDETVKLWDVKTGSELQTLQGHSSLVDSVAFSPDGQTLVSGSWDKTVKLWDVKTGSELQTLQGHSDSVDSVAFTLLAEEHTATRSGRIPQPHNKCDPTLYSINPQISLSNNWVALGGENLLWLPPEHRQFTISAVKEATLALGYSDGRVSIIGFHTL</sequence>
<dbReference type="STRING" id="441959.B8LXS9"/>
<dbReference type="Pfam" id="PF00400">
    <property type="entry name" value="WD40"/>
    <property type="match status" value="4"/>
</dbReference>
<dbReference type="GO" id="GO:0003824">
    <property type="term" value="F:catalytic activity"/>
    <property type="evidence" value="ECO:0007669"/>
    <property type="project" value="InterPro"/>
</dbReference>
<dbReference type="SUPFAM" id="SSF50998">
    <property type="entry name" value="Quinoprotein alcohol dehydrogenase-like"/>
    <property type="match status" value="1"/>
</dbReference>
<evidence type="ECO:0000313" key="6">
    <source>
        <dbReference type="EMBL" id="EED22744.1"/>
    </source>
</evidence>
<dbReference type="InterPro" id="IPR027417">
    <property type="entry name" value="P-loop_NTPase"/>
</dbReference>
<feature type="repeat" description="WD" evidence="3">
    <location>
        <begin position="1347"/>
        <end position="1388"/>
    </location>
</feature>
<dbReference type="RefSeq" id="XP_002340131.1">
    <property type="nucleotide sequence ID" value="XM_002340090.1"/>
</dbReference>
<dbReference type="SMART" id="SM00564">
    <property type="entry name" value="PQQ"/>
    <property type="match status" value="13"/>
</dbReference>
<dbReference type="HOGENOM" id="CLU_000288_6_16_1"/>
<feature type="compositionally biased region" description="Acidic residues" evidence="4">
    <location>
        <begin position="114"/>
        <end position="130"/>
    </location>
</feature>
<dbReference type="InterPro" id="IPR056884">
    <property type="entry name" value="NPHP3-like_N"/>
</dbReference>
<evidence type="ECO:0000256" key="2">
    <source>
        <dbReference type="ARBA" id="ARBA00022737"/>
    </source>
</evidence>
<evidence type="ECO:0000259" key="5">
    <source>
        <dbReference type="Pfam" id="PF24883"/>
    </source>
</evidence>
<dbReference type="SUPFAM" id="SSF52540">
    <property type="entry name" value="P-loop containing nucleoside triphosphate hydrolases"/>
    <property type="match status" value="1"/>
</dbReference>
<dbReference type="GO" id="GO:0035097">
    <property type="term" value="C:histone methyltransferase complex"/>
    <property type="evidence" value="ECO:0007669"/>
    <property type="project" value="UniProtKB-ARBA"/>
</dbReference>
<dbReference type="GeneID" id="8100174"/>
<feature type="repeat" description="WD" evidence="3">
    <location>
        <begin position="1011"/>
        <end position="1052"/>
    </location>
</feature>